<proteinExistence type="predicted"/>
<dbReference type="Ensembl" id="ENSCINT00000000980.3">
    <property type="protein sequence ID" value="ENSCINP00000000980.3"/>
    <property type="gene ID" value="ENSCING00000000514.3"/>
</dbReference>
<dbReference type="InterPro" id="IPR004871">
    <property type="entry name" value="RSE1/DDB1/CPSF1_C"/>
</dbReference>
<sequence>MYAWYRQIHAPTGVEQCVYCNFASEKEKNLLVTAASQLTVYRLERNYEVTTKTENGEENTVVKEKLQQIGSWQLFGNVVRMRSVRLAGAKLDSVLLSFAEAKLSIIEFDQATHDIKTTSLHYFEDALYKDGSYQRITLPKIAVDPESRCVALQLTTKSVAVVPLRANTAALATDDGAAPQSKRSTTSYTIDLHAVDARLQRIIDIQFLHGYNEPTLLVLFESLRTWAGRVAMRQDTCNIVAISLNMAEQLHPVVWSLNGLPFDCKYAYPVPKPIGGVLIFAVNSILYLNQSVPPYGTSLNSTTENSTSFPLKPQEDVCMTLDCSHAMFISPESLVISLKNGELYVLTLLVDSMRSVRNFHFDKSASSVLTSCLTVLDDGFLFLGSRLGNSLLLKYTEARPVFRNCYHTGFIEEPAAKRKRLNTAADWAASDTNDIDLQMYGKDTVTSEPLSSYKFEVCDSLVNIGPCGAAELGEPAFLSEEFVSQRESDLELAILSGHGKNGAISVLQRSVKPQVVTTFELPGCIDMWTVKSVCEKTELPTKTQQQQHSYLILSREESTLILETGKEIMEVENSGFNTREQSVFVGNIGGDKELILQVCASGVWLLAGVKLLQHIPLELGSPITQCSICDPYALLLTSDGDLIMLTLTNDLDSENGVKLECCNPSINQVPQIEHVCLYKDTSGLFKTASGPSDVFLPEDSSNKGVSDSEIPSVDEEDELLYGESDPDVIFAPQFAPNVPKSPTQNEPLDGDKEGNEEFTFWAIIARENRNLEIYSMPSLDLVYTIKNFSFGQKLLTNSGPVHSYSVSKDDKSTSTRYSDKPRIFEILLVGLGYKNSSPHLIARIEEEILIYEVFKFSAPEKFKKYNSLQIRFKKVNHSMMIRRAPVTHETKTDQLEHRNCLRTFSNIGGYSGVFLCGPYPYWIFVTIRGALCCHPMSVDGSVSCFVPFHNVNCPNGFLYFNSQGELRICMLPPHMKYDTAWPMRKITLRCSVHFLAYSIEHKVYALVTSVSEPCTRLPYLTFENEREFEDLEKGDRFIYPHIDKFSVQLISPASWDLVPNARLDMGEFEHITCMKNVWLSCGQDSSARQNFLVLGTVNVFGEEMSSRGKIIILEVIEVVPEPGQPLTKNKLKQIYSEEQKGPVTAVCGLEGNLLTAIGQKIFIWRFDENQSLRGLAFVDTNVYIHHALSFRSFALVGDIQRSITLLRYQTDFKTLSVTSRDVRPLEVYTADLVVDGTGINFLVSDHEKNLVLFAYDPEDHESHGGSRLTKRADMHIGSRANCMWRVAACGVDRSTGLPNQPYAGVHITMMGTLDGSICHVLPVAEKVYRRLLMLQNIMITGLQHIAGLNPKAFR</sequence>
<evidence type="ECO:0000259" key="5">
    <source>
        <dbReference type="Pfam" id="PF23726"/>
    </source>
</evidence>
<organism evidence="6 7">
    <name type="scientific">Ciona intestinalis</name>
    <name type="common">Transparent sea squirt</name>
    <name type="synonym">Ascidia intestinalis</name>
    <dbReference type="NCBI Taxonomy" id="7719"/>
    <lineage>
        <taxon>Eukaryota</taxon>
        <taxon>Metazoa</taxon>
        <taxon>Chordata</taxon>
        <taxon>Tunicata</taxon>
        <taxon>Ascidiacea</taxon>
        <taxon>Phlebobranchia</taxon>
        <taxon>Cionidae</taxon>
        <taxon>Ciona</taxon>
    </lineage>
</organism>
<dbReference type="Proteomes" id="UP000008144">
    <property type="component" value="Unassembled WGS sequence"/>
</dbReference>
<dbReference type="FunFam" id="2.130.10.10:FF:000100">
    <property type="entry name" value="Cleavage and polyadenylation specificity factor subunit 1"/>
    <property type="match status" value="1"/>
</dbReference>
<dbReference type="FunFam" id="2.130.10.10:FF:000118">
    <property type="entry name" value="Cleavage and polyadenylation specificity factor subunit 1"/>
    <property type="match status" value="1"/>
</dbReference>
<keyword evidence="2" id="KW-0539">Nucleus</keyword>
<dbReference type="Pfam" id="PF03178">
    <property type="entry name" value="CPSF_A"/>
    <property type="match status" value="1"/>
</dbReference>
<dbReference type="GO" id="GO:0005847">
    <property type="term" value="C:mRNA cleavage and polyadenylation specificity factor complex"/>
    <property type="evidence" value="ECO:0000318"/>
    <property type="project" value="GO_Central"/>
</dbReference>
<dbReference type="InParanoid" id="F6V136"/>
<dbReference type="InterPro" id="IPR058543">
    <property type="entry name" value="Beta-prop_RSE1/DDB1/CPSF1_2nd"/>
</dbReference>
<evidence type="ECO:0000256" key="2">
    <source>
        <dbReference type="ARBA" id="ARBA00023242"/>
    </source>
</evidence>
<feature type="domain" description="RSE1/DDB1/CPSF1 second beta-propeller" evidence="5">
    <location>
        <begin position="513"/>
        <end position="971"/>
    </location>
</feature>
<dbReference type="STRING" id="7719.ENSCINP00000000980"/>
<evidence type="ECO:0000259" key="3">
    <source>
        <dbReference type="Pfam" id="PF03178"/>
    </source>
</evidence>
<comment type="subcellular location">
    <subcellularLocation>
        <location evidence="1">Nucleus</location>
    </subcellularLocation>
</comment>
<dbReference type="GeneTree" id="ENSGT00950000183151"/>
<accession>F6V136</accession>
<dbReference type="Gene3D" id="2.130.10.10">
    <property type="entry name" value="YVTN repeat-like/Quinoprotein amine dehydrogenase"/>
    <property type="match status" value="2"/>
</dbReference>
<dbReference type="FunCoup" id="F6V136">
    <property type="interactions" value="563"/>
</dbReference>
<dbReference type="OMA" id="PMTKFKL"/>
<dbReference type="GO" id="GO:0003676">
    <property type="term" value="F:nucleic acid binding"/>
    <property type="evidence" value="ECO:0007669"/>
    <property type="project" value="InterPro"/>
</dbReference>
<evidence type="ECO:0000313" key="7">
    <source>
        <dbReference type="Proteomes" id="UP000008144"/>
    </source>
</evidence>
<reference evidence="6" key="3">
    <citation type="submission" date="2025-09" db="UniProtKB">
        <authorList>
            <consortium name="Ensembl"/>
        </authorList>
    </citation>
    <scope>IDENTIFICATION</scope>
</reference>
<dbReference type="PANTHER" id="PTHR10644">
    <property type="entry name" value="DNA REPAIR/RNA PROCESSING CPSF FAMILY"/>
    <property type="match status" value="1"/>
</dbReference>
<evidence type="ECO:0000256" key="1">
    <source>
        <dbReference type="ARBA" id="ARBA00004123"/>
    </source>
</evidence>
<dbReference type="Pfam" id="PF10433">
    <property type="entry name" value="Beta-prop_RSE1_1st"/>
    <property type="match status" value="1"/>
</dbReference>
<name>F6V136_CIOIN</name>
<dbReference type="HOGENOM" id="CLU_002414_0_0_1"/>
<dbReference type="InterPro" id="IPR050358">
    <property type="entry name" value="RSE1/DDB1/CFT1"/>
</dbReference>
<feature type="domain" description="RSE1/DDB1/CPSF1 C-terminal" evidence="3">
    <location>
        <begin position="1044"/>
        <end position="1354"/>
    </location>
</feature>
<evidence type="ECO:0000259" key="4">
    <source>
        <dbReference type="Pfam" id="PF10433"/>
    </source>
</evidence>
<keyword evidence="7" id="KW-1185">Reference proteome</keyword>
<dbReference type="Pfam" id="PF23726">
    <property type="entry name" value="Beta-prop_RSE1_2nd"/>
    <property type="match status" value="1"/>
</dbReference>
<reference evidence="7" key="1">
    <citation type="journal article" date="2002" name="Science">
        <title>The draft genome of Ciona intestinalis: insights into chordate and vertebrate origins.</title>
        <authorList>
            <person name="Dehal P."/>
            <person name="Satou Y."/>
            <person name="Campbell R.K."/>
            <person name="Chapman J."/>
            <person name="Degnan B."/>
            <person name="De Tomaso A."/>
            <person name="Davidson B."/>
            <person name="Di Gregorio A."/>
            <person name="Gelpke M."/>
            <person name="Goodstein D.M."/>
            <person name="Harafuji N."/>
            <person name="Hastings K.E."/>
            <person name="Ho I."/>
            <person name="Hotta K."/>
            <person name="Huang W."/>
            <person name="Kawashima T."/>
            <person name="Lemaire P."/>
            <person name="Martinez D."/>
            <person name="Meinertzhagen I.A."/>
            <person name="Necula S."/>
            <person name="Nonaka M."/>
            <person name="Putnam N."/>
            <person name="Rash S."/>
            <person name="Saiga H."/>
            <person name="Satake M."/>
            <person name="Terry A."/>
            <person name="Yamada L."/>
            <person name="Wang H.G."/>
            <person name="Awazu S."/>
            <person name="Azumi K."/>
            <person name="Boore J."/>
            <person name="Branno M."/>
            <person name="Chin-Bow S."/>
            <person name="DeSantis R."/>
            <person name="Doyle S."/>
            <person name="Francino P."/>
            <person name="Keys D.N."/>
            <person name="Haga S."/>
            <person name="Hayashi H."/>
            <person name="Hino K."/>
            <person name="Imai K.S."/>
            <person name="Inaba K."/>
            <person name="Kano S."/>
            <person name="Kobayashi K."/>
            <person name="Kobayashi M."/>
            <person name="Lee B.I."/>
            <person name="Makabe K.W."/>
            <person name="Manohar C."/>
            <person name="Matassi G."/>
            <person name="Medina M."/>
            <person name="Mochizuki Y."/>
            <person name="Mount S."/>
            <person name="Morishita T."/>
            <person name="Miura S."/>
            <person name="Nakayama A."/>
            <person name="Nishizaka S."/>
            <person name="Nomoto H."/>
            <person name="Ohta F."/>
            <person name="Oishi K."/>
            <person name="Rigoutsos I."/>
            <person name="Sano M."/>
            <person name="Sasaki A."/>
            <person name="Sasakura Y."/>
            <person name="Shoguchi E."/>
            <person name="Shin-i T."/>
            <person name="Spagnuolo A."/>
            <person name="Stainier D."/>
            <person name="Suzuki M.M."/>
            <person name="Tassy O."/>
            <person name="Takatori N."/>
            <person name="Tokuoka M."/>
            <person name="Yagi K."/>
            <person name="Yoshizaki F."/>
            <person name="Wada S."/>
            <person name="Zhang C."/>
            <person name="Hyatt P.D."/>
            <person name="Larimer F."/>
            <person name="Detter C."/>
            <person name="Doggett N."/>
            <person name="Glavina T."/>
            <person name="Hawkins T."/>
            <person name="Richardson P."/>
            <person name="Lucas S."/>
            <person name="Kohara Y."/>
            <person name="Levine M."/>
            <person name="Satoh N."/>
            <person name="Rokhsar D.S."/>
        </authorList>
    </citation>
    <scope>NUCLEOTIDE SEQUENCE [LARGE SCALE GENOMIC DNA]</scope>
</reference>
<dbReference type="GO" id="GO:0005634">
    <property type="term" value="C:nucleus"/>
    <property type="evidence" value="ECO:0000318"/>
    <property type="project" value="GO_Central"/>
</dbReference>
<dbReference type="InterPro" id="IPR015943">
    <property type="entry name" value="WD40/YVTN_repeat-like_dom_sf"/>
</dbReference>
<evidence type="ECO:0000313" key="6">
    <source>
        <dbReference type="Ensembl" id="ENSCINP00000000980.3"/>
    </source>
</evidence>
<dbReference type="InterPro" id="IPR018846">
    <property type="entry name" value="Beta-prop_RSE1/DDB1/CPSF1_1st"/>
</dbReference>
<evidence type="ECO:0008006" key="8">
    <source>
        <dbReference type="Google" id="ProtNLM"/>
    </source>
</evidence>
<reference evidence="6" key="2">
    <citation type="submission" date="2025-08" db="UniProtKB">
        <authorList>
            <consortium name="Ensembl"/>
        </authorList>
    </citation>
    <scope>IDENTIFICATION</scope>
</reference>
<protein>
    <recommendedName>
        <fullName evidence="8">Cleavage and polyadenylation specificity factor subunit 1</fullName>
    </recommendedName>
</protein>
<feature type="domain" description="RSE1/DDB1/CPSF1 first beta-propeller" evidence="4">
    <location>
        <begin position="14"/>
        <end position="399"/>
    </location>
</feature>